<dbReference type="PROSITE" id="PS00463">
    <property type="entry name" value="ZN2_CY6_FUNGAL_1"/>
    <property type="match status" value="1"/>
</dbReference>
<evidence type="ECO:0000256" key="1">
    <source>
        <dbReference type="ARBA" id="ARBA00023242"/>
    </source>
</evidence>
<organism evidence="4 5">
    <name type="scientific">Candida metapsilosis</name>
    <dbReference type="NCBI Taxonomy" id="273372"/>
    <lineage>
        <taxon>Eukaryota</taxon>
        <taxon>Fungi</taxon>
        <taxon>Dikarya</taxon>
        <taxon>Ascomycota</taxon>
        <taxon>Saccharomycotina</taxon>
        <taxon>Pichiomycetes</taxon>
        <taxon>Debaryomycetaceae</taxon>
        <taxon>Candida/Lodderomyces clade</taxon>
        <taxon>Candida</taxon>
    </lineage>
</organism>
<name>A0A8H7ZKN4_9ASCO</name>
<dbReference type="EMBL" id="JAEOAQ010000001">
    <property type="protein sequence ID" value="KAG5422186.1"/>
    <property type="molecule type" value="Genomic_DNA"/>
</dbReference>
<evidence type="ECO:0000256" key="2">
    <source>
        <dbReference type="SAM" id="MobiDB-lite"/>
    </source>
</evidence>
<gene>
    <name evidence="4" type="ORF">I9W82_001281</name>
</gene>
<keyword evidence="5" id="KW-1185">Reference proteome</keyword>
<dbReference type="SMART" id="SM00066">
    <property type="entry name" value="GAL4"/>
    <property type="match status" value="1"/>
</dbReference>
<proteinExistence type="predicted"/>
<dbReference type="AlphaFoldDB" id="A0A8H7ZKN4"/>
<feature type="compositionally biased region" description="Polar residues" evidence="2">
    <location>
        <begin position="143"/>
        <end position="156"/>
    </location>
</feature>
<feature type="region of interest" description="Disordered" evidence="2">
    <location>
        <begin position="1"/>
        <end position="26"/>
    </location>
</feature>
<dbReference type="Gene3D" id="4.10.240.10">
    <property type="entry name" value="Zn(2)-C6 fungal-type DNA-binding domain"/>
    <property type="match status" value="1"/>
</dbReference>
<feature type="domain" description="Zn(2)-C6 fungal-type" evidence="3">
    <location>
        <begin position="35"/>
        <end position="63"/>
    </location>
</feature>
<dbReference type="GO" id="GO:0045944">
    <property type="term" value="P:positive regulation of transcription by RNA polymerase II"/>
    <property type="evidence" value="ECO:0007669"/>
    <property type="project" value="TreeGrafter"/>
</dbReference>
<feature type="compositionally biased region" description="Low complexity" evidence="2">
    <location>
        <begin position="1"/>
        <end position="24"/>
    </location>
</feature>
<dbReference type="PANTHER" id="PTHR37534:SF2">
    <property type="entry name" value="N-ACETYLTRANSFERASE DOMAIN-CONTAINING PROTEIN"/>
    <property type="match status" value="1"/>
</dbReference>
<dbReference type="Proteomes" id="UP000669133">
    <property type="component" value="Unassembled WGS sequence"/>
</dbReference>
<keyword evidence="1" id="KW-0539">Nucleus</keyword>
<dbReference type="RefSeq" id="XP_067551302.1">
    <property type="nucleotide sequence ID" value="XM_067690009.1"/>
</dbReference>
<dbReference type="InterPro" id="IPR036864">
    <property type="entry name" value="Zn2-C6_fun-type_DNA-bd_sf"/>
</dbReference>
<dbReference type="CDD" id="cd00067">
    <property type="entry name" value="GAL4"/>
    <property type="match status" value="1"/>
</dbReference>
<dbReference type="SUPFAM" id="SSF57701">
    <property type="entry name" value="Zn2/Cys6 DNA-binding domain"/>
    <property type="match status" value="1"/>
</dbReference>
<reference evidence="4 5" key="1">
    <citation type="submission" date="2020-12" db="EMBL/GenBank/DDBJ databases">
        <title>Effect of drift, selection, and recombination on the evolution of hybrid genomes in Candida yeast pathogens.</title>
        <authorList>
            <person name="Mixao V."/>
            <person name="Ksiezopolska E."/>
            <person name="Saus E."/>
            <person name="Boekhout T."/>
            <person name="Gacser A."/>
            <person name="Gabaldon T."/>
        </authorList>
    </citation>
    <scope>NUCLEOTIDE SEQUENCE [LARGE SCALE GENOMIC DNA]</scope>
    <source>
        <strain evidence="4 5">BP57</strain>
    </source>
</reference>
<dbReference type="GeneID" id="93649910"/>
<sequence>MRPPDYLSSTSSSLPTSRDSQDSTLRLKRRRTRSGCVTCRDRHIKCDERVPVCNNCLRSRRVCYRGLRLNFIQYNYYNPRKDSPAMEDSSILPHRVLDQSITIASLYNGLGKYRPYMHLHSQQDLEDSDLEYQDENYLPLNDPTLSQLPSGTSALEDTSKKRRKSKDMLLNLPGLSAEYTQAVQKVSEPSLTYSIQDAFDRSQQQQIEAQLPSLNAVSTQPYQMLSYANLPSIQATSPLRYTNLGIPQQKTNTLAYEPQHYINILDKEQFYWLLDQFNDYKIWQTIIPLACVNEKDNFLFSCLMNCSRDPTISDTIDLKFLIDFQNIKYNQVKSIEIVQTSSVSLFETLLISICLVLLGIYLKIPHGELTSFHKQVLNNQSNLFDQLLAKLFIYFMNMRSSEKSLIISSCIQSITILKFFMNKYYDLAFFQQQSTHTTNLDVEVSSFIKFNSYEINFLNTMYQSIDITSYPSTSPQPQVTNTVNINLAASPTEELRNSQFSNIATESRKLKNLIWYLIKLDYVINFPTETAQISTHTTPDEALDNQLQIITPEQLIAQCQATPPHNFGPIVRAILQDFTFKLLNMNNRMIIQSSNFRLRQFLEMNKHDGTELGLSESHCMHYFGWTLRYVNSS</sequence>
<evidence type="ECO:0000259" key="3">
    <source>
        <dbReference type="PROSITE" id="PS50048"/>
    </source>
</evidence>
<dbReference type="PANTHER" id="PTHR37534">
    <property type="entry name" value="TRANSCRIPTIONAL ACTIVATOR PROTEIN UGA3"/>
    <property type="match status" value="1"/>
</dbReference>
<dbReference type="GO" id="GO:0008270">
    <property type="term" value="F:zinc ion binding"/>
    <property type="evidence" value="ECO:0007669"/>
    <property type="project" value="InterPro"/>
</dbReference>
<dbReference type="InterPro" id="IPR001138">
    <property type="entry name" value="Zn2Cys6_DnaBD"/>
</dbReference>
<dbReference type="Pfam" id="PF00172">
    <property type="entry name" value="Zn_clus"/>
    <property type="match status" value="1"/>
</dbReference>
<dbReference type="PROSITE" id="PS50048">
    <property type="entry name" value="ZN2_CY6_FUNGAL_2"/>
    <property type="match status" value="1"/>
</dbReference>
<dbReference type="GO" id="GO:0000976">
    <property type="term" value="F:transcription cis-regulatory region binding"/>
    <property type="evidence" value="ECO:0007669"/>
    <property type="project" value="TreeGrafter"/>
</dbReference>
<protein>
    <recommendedName>
        <fullName evidence="3">Zn(2)-C6 fungal-type domain-containing protein</fullName>
    </recommendedName>
</protein>
<evidence type="ECO:0000313" key="5">
    <source>
        <dbReference type="Proteomes" id="UP000669133"/>
    </source>
</evidence>
<feature type="region of interest" description="Disordered" evidence="2">
    <location>
        <begin position="141"/>
        <end position="165"/>
    </location>
</feature>
<comment type="caution">
    <text evidence="4">The sequence shown here is derived from an EMBL/GenBank/DDBJ whole genome shotgun (WGS) entry which is preliminary data.</text>
</comment>
<dbReference type="OrthoDB" id="416217at2759"/>
<dbReference type="GO" id="GO:0000981">
    <property type="term" value="F:DNA-binding transcription factor activity, RNA polymerase II-specific"/>
    <property type="evidence" value="ECO:0007669"/>
    <property type="project" value="InterPro"/>
</dbReference>
<evidence type="ECO:0000313" key="4">
    <source>
        <dbReference type="EMBL" id="KAG5422186.1"/>
    </source>
</evidence>
<dbReference type="GO" id="GO:0005634">
    <property type="term" value="C:nucleus"/>
    <property type="evidence" value="ECO:0007669"/>
    <property type="project" value="TreeGrafter"/>
</dbReference>
<accession>A0A8H7ZKN4</accession>